<protein>
    <submittedName>
        <fullName evidence="1">MBL fold metallo-hydrolase</fullName>
    </submittedName>
</protein>
<dbReference type="AlphaFoldDB" id="A0A4D7AF05"/>
<proteinExistence type="predicted"/>
<dbReference type="InterPro" id="IPR036866">
    <property type="entry name" value="RibonucZ/Hydroxyglut_hydro"/>
</dbReference>
<keyword evidence="2" id="KW-1185">Reference proteome</keyword>
<gene>
    <name evidence="1" type="ORF">EIO64_00800</name>
</gene>
<dbReference type="SUPFAM" id="SSF56281">
    <property type="entry name" value="Metallo-hydrolase/oxidoreductase"/>
    <property type="match status" value="1"/>
</dbReference>
<sequence length="143" mass="17060">MDTLLFTHGHPDHFSPERLMQYLRYRTVRQVVLPVMEPQHWEILQPFLEERRIQWTLLTARMQTADFQIPGGTVIRPYFTRHIDKAFWNMPHGCYLISFGEKHVLLTADVDYTIETFEQISCVHINAAFVNPLFSMHFEPEHF</sequence>
<keyword evidence="1" id="KW-0378">Hydrolase</keyword>
<dbReference type="Gene3D" id="3.60.15.10">
    <property type="entry name" value="Ribonuclease Z/Hydroxyacylglutathione hydrolase-like"/>
    <property type="match status" value="1"/>
</dbReference>
<dbReference type="Proteomes" id="UP000298642">
    <property type="component" value="Chromosome"/>
</dbReference>
<dbReference type="KEGG" id="obj:EIO64_00800"/>
<dbReference type="RefSeq" id="WP_158629663.1">
    <property type="nucleotide sequence ID" value="NZ_CP034413.3"/>
</dbReference>
<dbReference type="EMBL" id="CP034413">
    <property type="protein sequence ID" value="QCI57944.1"/>
    <property type="molecule type" value="Genomic_DNA"/>
</dbReference>
<dbReference type="GO" id="GO:0016787">
    <property type="term" value="F:hydrolase activity"/>
    <property type="evidence" value="ECO:0007669"/>
    <property type="project" value="UniProtKB-KW"/>
</dbReference>
<organism evidence="1 2">
    <name type="scientific">Dysosmobacter welbionis</name>
    <dbReference type="NCBI Taxonomy" id="2093857"/>
    <lineage>
        <taxon>Bacteria</taxon>
        <taxon>Bacillati</taxon>
        <taxon>Bacillota</taxon>
        <taxon>Clostridia</taxon>
        <taxon>Eubacteriales</taxon>
        <taxon>Oscillospiraceae</taxon>
        <taxon>Dysosmobacter</taxon>
    </lineage>
</organism>
<name>A0A4D7AF05_9FIRM</name>
<evidence type="ECO:0000313" key="2">
    <source>
        <dbReference type="Proteomes" id="UP000298642"/>
    </source>
</evidence>
<reference evidence="2" key="1">
    <citation type="submission" date="2018-12" db="EMBL/GenBank/DDBJ databases">
        <title>Dusodibacter welbiota gen. nov., sp. nov., isolated from human faeces and emended description of the Oscillibacter genus.</title>
        <authorList>
            <person name="Le Roy T."/>
            <person name="Van der Smissen P."/>
            <person name="Delzenne N."/>
            <person name="Muccioli G."/>
            <person name="Collet J.F."/>
            <person name="Cani P.D."/>
        </authorList>
    </citation>
    <scope>NUCLEOTIDE SEQUENCE [LARGE SCALE GENOMIC DNA]</scope>
    <source>
        <strain evidence="2">J115</strain>
    </source>
</reference>
<evidence type="ECO:0000313" key="1">
    <source>
        <dbReference type="EMBL" id="QCI57944.1"/>
    </source>
</evidence>
<accession>A0A4D7AF05</accession>